<dbReference type="PROSITE" id="PS51155">
    <property type="entry name" value="CHIT_BIND_RR_2"/>
    <property type="match status" value="1"/>
</dbReference>
<dbReference type="InterPro" id="IPR051217">
    <property type="entry name" value="Insect_Cuticle_Struc_Prot"/>
</dbReference>
<reference evidence="4" key="1">
    <citation type="journal article" date="2023" name="Insect Mol. Biol.">
        <title>Genome sequencing provides insights into the evolution of gene families encoding plant cell wall-degrading enzymes in longhorned beetles.</title>
        <authorList>
            <person name="Shin N.R."/>
            <person name="Okamura Y."/>
            <person name="Kirsch R."/>
            <person name="Pauchet Y."/>
        </authorList>
    </citation>
    <scope>NUCLEOTIDE SEQUENCE</scope>
    <source>
        <strain evidence="4">MMC_N1</strain>
    </source>
</reference>
<dbReference type="Proteomes" id="UP001162164">
    <property type="component" value="Unassembled WGS sequence"/>
</dbReference>
<keyword evidence="3" id="KW-0472">Membrane</keyword>
<evidence type="ECO:0000313" key="5">
    <source>
        <dbReference type="Proteomes" id="UP001162164"/>
    </source>
</evidence>
<comment type="caution">
    <text evidence="4">The sequence shown here is derived from an EMBL/GenBank/DDBJ whole genome shotgun (WGS) entry which is preliminary data.</text>
</comment>
<dbReference type="InterPro" id="IPR031311">
    <property type="entry name" value="CHIT_BIND_RR_consensus"/>
</dbReference>
<dbReference type="PRINTS" id="PR00947">
    <property type="entry name" value="CUTICLE"/>
</dbReference>
<name>A0ABQ9JJD5_9CUCU</name>
<dbReference type="InterPro" id="IPR000618">
    <property type="entry name" value="Insect_cuticle"/>
</dbReference>
<dbReference type="EMBL" id="JAPWTJ010000537">
    <property type="protein sequence ID" value="KAJ8977527.1"/>
    <property type="molecule type" value="Genomic_DNA"/>
</dbReference>
<dbReference type="Pfam" id="PF00379">
    <property type="entry name" value="Chitin_bind_4"/>
    <property type="match status" value="1"/>
</dbReference>
<keyword evidence="3" id="KW-0812">Transmembrane</keyword>
<evidence type="ECO:0000256" key="1">
    <source>
        <dbReference type="ARBA" id="ARBA00022460"/>
    </source>
</evidence>
<keyword evidence="3" id="KW-1133">Transmembrane helix</keyword>
<proteinExistence type="predicted"/>
<evidence type="ECO:0000256" key="3">
    <source>
        <dbReference type="SAM" id="Phobius"/>
    </source>
</evidence>
<gene>
    <name evidence="4" type="ORF">NQ317_003034</name>
</gene>
<feature type="transmembrane region" description="Helical" evidence="3">
    <location>
        <begin position="34"/>
        <end position="55"/>
    </location>
</feature>
<accession>A0ABQ9JJD5</accession>
<organism evidence="4 5">
    <name type="scientific">Molorchus minor</name>
    <dbReference type="NCBI Taxonomy" id="1323400"/>
    <lineage>
        <taxon>Eukaryota</taxon>
        <taxon>Metazoa</taxon>
        <taxon>Ecdysozoa</taxon>
        <taxon>Arthropoda</taxon>
        <taxon>Hexapoda</taxon>
        <taxon>Insecta</taxon>
        <taxon>Pterygota</taxon>
        <taxon>Neoptera</taxon>
        <taxon>Endopterygota</taxon>
        <taxon>Coleoptera</taxon>
        <taxon>Polyphaga</taxon>
        <taxon>Cucujiformia</taxon>
        <taxon>Chrysomeloidea</taxon>
        <taxon>Cerambycidae</taxon>
        <taxon>Lamiinae</taxon>
        <taxon>Monochamini</taxon>
        <taxon>Molorchus</taxon>
    </lineage>
</organism>
<protein>
    <submittedName>
        <fullName evidence="4">Uncharacterized protein</fullName>
    </submittedName>
</protein>
<evidence type="ECO:0000256" key="2">
    <source>
        <dbReference type="PROSITE-ProRule" id="PRU00497"/>
    </source>
</evidence>
<dbReference type="PANTHER" id="PTHR12236">
    <property type="entry name" value="STRUCTURAL CONTITUENT OF CUTICLE"/>
    <property type="match status" value="1"/>
</dbReference>
<sequence length="204" mass="20353">MTFMSTATLQARVRDYLTGFVVRVRLPPEQLTPVQGVVVCPVSFIFTLIALVVTVKGGGISVVSGGLLSGGGLGLGGGIGLGGGLGGVGIGLGGAGIGLAGGQGIGHGVVDLHAPANYEFKYGVQDAHTGDQKQQSEVRQGDTVKGEYSLAEPDGTIRVVTYTADPHNGFNAIVRRVGHAGHPTIVATHGVGLVGGHGGIGLVG</sequence>
<evidence type="ECO:0000313" key="4">
    <source>
        <dbReference type="EMBL" id="KAJ8977527.1"/>
    </source>
</evidence>
<keyword evidence="5" id="KW-1185">Reference proteome</keyword>
<dbReference type="PROSITE" id="PS00233">
    <property type="entry name" value="CHIT_BIND_RR_1"/>
    <property type="match status" value="1"/>
</dbReference>
<keyword evidence="1 2" id="KW-0193">Cuticle</keyword>
<dbReference type="PANTHER" id="PTHR12236:SF75">
    <property type="entry name" value="CUTICULAR PROTEIN 62BB, ISOFORM A"/>
    <property type="match status" value="1"/>
</dbReference>